<dbReference type="InterPro" id="IPR036881">
    <property type="entry name" value="Glyco_hydro_3_C_sf"/>
</dbReference>
<dbReference type="PANTHER" id="PTHR30620">
    <property type="entry name" value="PERIPLASMIC BETA-GLUCOSIDASE-RELATED"/>
    <property type="match status" value="1"/>
</dbReference>
<dbReference type="GO" id="GO:0009251">
    <property type="term" value="P:glucan catabolic process"/>
    <property type="evidence" value="ECO:0007669"/>
    <property type="project" value="TreeGrafter"/>
</dbReference>
<accession>A0A5B8SZF7</accession>
<dbReference type="Gene3D" id="3.40.50.1700">
    <property type="entry name" value="Glycoside hydrolase family 3 C-terminal domain"/>
    <property type="match status" value="1"/>
</dbReference>
<keyword evidence="4" id="KW-0732">Signal</keyword>
<dbReference type="RefSeq" id="WP_147651403.1">
    <property type="nucleotide sequence ID" value="NZ_CP042383.1"/>
</dbReference>
<dbReference type="InterPro" id="IPR026891">
    <property type="entry name" value="Fn3-like"/>
</dbReference>
<dbReference type="Pfam" id="PF14310">
    <property type="entry name" value="Fn3-like"/>
    <property type="match status" value="1"/>
</dbReference>
<organism evidence="9 10">
    <name type="scientific">Leuconostoc pseudomesenteroides</name>
    <dbReference type="NCBI Taxonomy" id="33968"/>
    <lineage>
        <taxon>Bacteria</taxon>
        <taxon>Bacillati</taxon>
        <taxon>Bacillota</taxon>
        <taxon>Bacilli</taxon>
        <taxon>Lactobacillales</taxon>
        <taxon>Lactobacillaceae</taxon>
        <taxon>Leuconostoc</taxon>
    </lineage>
</organism>
<evidence type="ECO:0000256" key="2">
    <source>
        <dbReference type="ARBA" id="ARBA00005336"/>
    </source>
</evidence>
<evidence type="ECO:0000313" key="9">
    <source>
        <dbReference type="EMBL" id="QEA42269.1"/>
    </source>
</evidence>
<sequence length="723" mass="79528">MSKTAKNLFSKMTIDEKIGQLIQVTGDFFQNDDSEITGPLSQTNRLKEDAPYNVGSVLGISGADDVAKIQKDFLDHNRLKIPLLFMADIVHGYKTIFPIPLGIASTFNPDMMTISSEVAASESAAGGIRVTFAPMTDLVRDPRWGRVMESTGEDPHLNSVMAAASVKGFQGELPIDNNHVAATVKHFAGYGMPEAGREYNTVDISEWRFRDQYLSSYKAAIDAQAKLVMTSFNTLFGVPATGNKYLMKDILRDELSFDGVLISDWNAIEELIHHGTAADLNNAAEIALNAGVDIDMMAFAYSKLLDDIDGIPDKILKLIDESVIRILELKEDLGLFKDPYIGISQQKEMDAGVANKNRQQALRVAEESVVLVKNSNNTLPLSTSQRVFLTGPKANTGDLLGSWSWKGDIDATDSLFTQLKQKMDTVNFAESINYRQDSSNEWDNIVDQVKDVDVIVVALGLQSSESGEATSMTNPALPEEQVTYLQKLHLLGKPVVTIVITGRPLILRTVNELSDSVLISFFPGTMGAKALSNILVGDTEPTGRLPMTFPRSTGQIPIYYNAYNTGRPAEIGVQNGESKYISKYIDSPNEPLYPFGFGLGYADIDIVDVTMINHVVSMSGTIELTVKLVNVSNNAGSTVLQCYTHQKVGDTVRPLKELKWFKKVYLLANSSKEIKISLAVQNLASVHSDLKSSVDEGYYDVMVGLNSLEMKHDDVQIKYLEEK</sequence>
<feature type="domain" description="Fibronectin type III-like" evidence="8">
    <location>
        <begin position="638"/>
        <end position="707"/>
    </location>
</feature>
<dbReference type="EMBL" id="CP042383">
    <property type="protein sequence ID" value="QEA42269.1"/>
    <property type="molecule type" value="Genomic_DNA"/>
</dbReference>
<evidence type="ECO:0000256" key="5">
    <source>
        <dbReference type="ARBA" id="ARBA00022801"/>
    </source>
</evidence>
<evidence type="ECO:0000256" key="4">
    <source>
        <dbReference type="ARBA" id="ARBA00022729"/>
    </source>
</evidence>
<dbReference type="AlphaFoldDB" id="A0A5B8SZF7"/>
<dbReference type="InterPro" id="IPR002772">
    <property type="entry name" value="Glyco_hydro_3_C"/>
</dbReference>
<dbReference type="InterPro" id="IPR017853">
    <property type="entry name" value="GH"/>
</dbReference>
<proteinExistence type="inferred from homology"/>
<dbReference type="InterPro" id="IPR051915">
    <property type="entry name" value="Cellulose_Degrad_GH3"/>
</dbReference>
<evidence type="ECO:0000256" key="6">
    <source>
        <dbReference type="ARBA" id="ARBA00023295"/>
    </source>
</evidence>
<evidence type="ECO:0000256" key="7">
    <source>
        <dbReference type="RuleBase" id="RU361161"/>
    </source>
</evidence>
<dbReference type="Pfam" id="PF01915">
    <property type="entry name" value="Glyco_hydro_3_C"/>
    <property type="match status" value="1"/>
</dbReference>
<name>A0A5B8SZF7_LEUPS</name>
<dbReference type="InterPro" id="IPR001764">
    <property type="entry name" value="Glyco_hydro_3_N"/>
</dbReference>
<comment type="catalytic activity">
    <reaction evidence="1">
        <text>Hydrolysis of terminal, non-reducing beta-D-glucosyl residues with release of beta-D-glucose.</text>
        <dbReference type="EC" id="3.2.1.21"/>
    </reaction>
</comment>
<dbReference type="Gene3D" id="2.60.40.10">
    <property type="entry name" value="Immunoglobulins"/>
    <property type="match status" value="1"/>
</dbReference>
<keyword evidence="6 7" id="KW-0326">Glycosidase</keyword>
<dbReference type="SUPFAM" id="SSF51445">
    <property type="entry name" value="(Trans)glycosidases"/>
    <property type="match status" value="1"/>
</dbReference>
<evidence type="ECO:0000256" key="1">
    <source>
        <dbReference type="ARBA" id="ARBA00000448"/>
    </source>
</evidence>
<evidence type="ECO:0000256" key="3">
    <source>
        <dbReference type="ARBA" id="ARBA00012744"/>
    </source>
</evidence>
<dbReference type="SMART" id="SM01217">
    <property type="entry name" value="Fn3_like"/>
    <property type="match status" value="1"/>
</dbReference>
<dbReference type="KEGG" id="lpse:FGL85_06985"/>
<dbReference type="SUPFAM" id="SSF52279">
    <property type="entry name" value="Beta-D-glucan exohydrolase, C-terminal domain"/>
    <property type="match status" value="1"/>
</dbReference>
<dbReference type="InterPro" id="IPR036962">
    <property type="entry name" value="Glyco_hydro_3_N_sf"/>
</dbReference>
<dbReference type="Proteomes" id="UP000321296">
    <property type="component" value="Chromosome"/>
</dbReference>
<dbReference type="InterPro" id="IPR013783">
    <property type="entry name" value="Ig-like_fold"/>
</dbReference>
<gene>
    <name evidence="9" type="ORF">FGL85_06985</name>
</gene>
<dbReference type="Pfam" id="PF00933">
    <property type="entry name" value="Glyco_hydro_3"/>
    <property type="match status" value="1"/>
</dbReference>
<dbReference type="PANTHER" id="PTHR30620:SF16">
    <property type="entry name" value="LYSOSOMAL BETA GLUCOSIDASE"/>
    <property type="match status" value="1"/>
</dbReference>
<dbReference type="PROSITE" id="PS00775">
    <property type="entry name" value="GLYCOSYL_HYDROL_F3"/>
    <property type="match status" value="1"/>
</dbReference>
<dbReference type="PRINTS" id="PR00133">
    <property type="entry name" value="GLHYDRLASE3"/>
</dbReference>
<dbReference type="InterPro" id="IPR019800">
    <property type="entry name" value="Glyco_hydro_3_AS"/>
</dbReference>
<keyword evidence="5 7" id="KW-0378">Hydrolase</keyword>
<evidence type="ECO:0000259" key="8">
    <source>
        <dbReference type="SMART" id="SM01217"/>
    </source>
</evidence>
<evidence type="ECO:0000313" key="10">
    <source>
        <dbReference type="Proteomes" id="UP000321296"/>
    </source>
</evidence>
<dbReference type="Gene3D" id="3.20.20.300">
    <property type="entry name" value="Glycoside hydrolase, family 3, N-terminal domain"/>
    <property type="match status" value="1"/>
</dbReference>
<dbReference type="EC" id="3.2.1.21" evidence="3"/>
<protein>
    <recommendedName>
        <fullName evidence="3">beta-glucosidase</fullName>
        <ecNumber evidence="3">3.2.1.21</ecNumber>
    </recommendedName>
</protein>
<comment type="similarity">
    <text evidence="2 7">Belongs to the glycosyl hydrolase 3 family.</text>
</comment>
<dbReference type="GO" id="GO:0008422">
    <property type="term" value="F:beta-glucosidase activity"/>
    <property type="evidence" value="ECO:0007669"/>
    <property type="project" value="UniProtKB-EC"/>
</dbReference>
<reference evidence="9 10" key="1">
    <citation type="submission" date="2019-06" db="EMBL/GenBank/DDBJ databases">
        <title>Genome analyses of bacteria isolated from kimchi.</title>
        <authorList>
            <person name="Lee S."/>
            <person name="Ahn S."/>
            <person name="Roh S."/>
        </authorList>
    </citation>
    <scope>NUCLEOTIDE SEQUENCE [LARGE SCALE GENOMIC DNA]</scope>
    <source>
        <strain evidence="9 10">CBA3630</strain>
    </source>
</reference>